<feature type="binding site" evidence="8">
    <location>
        <position position="20"/>
    </location>
    <ligand>
        <name>ATP</name>
        <dbReference type="ChEBI" id="CHEBI:30616"/>
    </ligand>
</feature>
<feature type="domain" description="AAA+ ATPase" evidence="9">
    <location>
        <begin position="51"/>
        <end position="353"/>
    </location>
</feature>
<dbReference type="PANTHER" id="PTHR48102">
    <property type="entry name" value="ATP-DEPENDENT CLP PROTEASE ATP-BINDING SUBUNIT CLPX-LIKE, MITOCHONDRIAL-RELATED"/>
    <property type="match status" value="1"/>
</dbReference>
<keyword evidence="3 8" id="KW-0963">Cytoplasm</keyword>
<sequence length="464" mass="52188">MDQRLLTPRQIVVELDKYIIGQKQAKKSVAVALRNRYRRNMLSDTLRDEIVPKNILMIGPTGVGKTEIARRLAKLVNAPFVKVEATKFTEVGYVGRDVESMVRDLVETAIRMVKAEKTEKLQDKAEQLANDRLVALLAPSTSSQKTTRNPLEMLFSGANQQATDKEETDHALLQRRQQLAEKLQRGELEDQVVEIEVEDAAPSMLDMFAGQGNEQMGMNMQEMFGNLLPKRTKKRKLPVKEARQVLIQEEAQKLLDMDEVVQESIKRAEQSGIIFIDEIDKIASSGRSGGPDVSREGVQRDILPIVEGSTIMTKYGPVKTDYVLFIAAGAFHIAKPSDLIPELQGRFPIRVELTNLTQDDFVRILTEPENALTKQYTALLETEGIRVEFSDEAISELAKIAAEVNQNTDNIGARRLHTILEKLLEDLSFEAPDITLDHILITPEYVREKVAGIAQNRDLSQYIL</sequence>
<dbReference type="GO" id="GO:0009376">
    <property type="term" value="C:HslUV protease complex"/>
    <property type="evidence" value="ECO:0007669"/>
    <property type="project" value="UniProtKB-UniRule"/>
</dbReference>
<comment type="caution">
    <text evidence="11">The sequence shown here is derived from an EMBL/GenBank/DDBJ whole genome shotgun (WGS) entry which is preliminary data.</text>
</comment>
<dbReference type="NCBIfam" id="NF003544">
    <property type="entry name" value="PRK05201.1"/>
    <property type="match status" value="1"/>
</dbReference>
<dbReference type="PANTHER" id="PTHR48102:SF3">
    <property type="entry name" value="ATP-DEPENDENT PROTEASE ATPASE SUBUNIT HSLU"/>
    <property type="match status" value="1"/>
</dbReference>
<dbReference type="InterPro" id="IPR050052">
    <property type="entry name" value="ATP-dep_Clp_protease_ClpX"/>
</dbReference>
<dbReference type="InterPro" id="IPR003593">
    <property type="entry name" value="AAA+_ATPase"/>
</dbReference>
<reference evidence="11 12" key="1">
    <citation type="journal article" date="2007" name="Int. J. Syst. Evol. Microbiol.">
        <title>Paenibacillus ginsengarvi sp. nov., isolated from soil from ginseng cultivation.</title>
        <authorList>
            <person name="Yoon M.H."/>
            <person name="Ten L.N."/>
            <person name="Im W.T."/>
        </authorList>
    </citation>
    <scope>NUCLEOTIDE SEQUENCE [LARGE SCALE GENOMIC DNA]</scope>
    <source>
        <strain evidence="11 12">KCTC 13059</strain>
    </source>
</reference>
<dbReference type="InterPro" id="IPR004491">
    <property type="entry name" value="HslU"/>
</dbReference>
<comment type="subunit">
    <text evidence="7">A double ring-shaped homohexamer of ClpQ is capped on each side by a ring-shaped ClpY homohexamer. The assembly of the ClpQ/ClpY complex is dependent on binding of ATP.</text>
</comment>
<keyword evidence="6 8" id="KW-0143">Chaperone</keyword>
<keyword evidence="4 8" id="KW-0547">Nucleotide-binding</keyword>
<keyword evidence="5 8" id="KW-0067">ATP-binding</keyword>
<dbReference type="FunFam" id="3.40.50.300:FF:000220">
    <property type="entry name" value="ATP-dependent protease ATPase subunit HslU"/>
    <property type="match status" value="1"/>
</dbReference>
<dbReference type="HAMAP" id="MF_00249">
    <property type="entry name" value="HslU"/>
    <property type="match status" value="1"/>
</dbReference>
<dbReference type="Gene3D" id="1.10.8.60">
    <property type="match status" value="1"/>
</dbReference>
<comment type="subcellular location">
    <subcellularLocation>
        <location evidence="1 8">Cytoplasm</location>
    </subcellularLocation>
</comment>
<dbReference type="GO" id="GO:0005524">
    <property type="term" value="F:ATP binding"/>
    <property type="evidence" value="ECO:0007669"/>
    <property type="project" value="UniProtKB-UniRule"/>
</dbReference>
<evidence type="ECO:0000313" key="12">
    <source>
        <dbReference type="Proteomes" id="UP000282311"/>
    </source>
</evidence>
<dbReference type="GO" id="GO:0036402">
    <property type="term" value="F:proteasome-activating activity"/>
    <property type="evidence" value="ECO:0007669"/>
    <property type="project" value="UniProtKB-UniRule"/>
</dbReference>
<evidence type="ECO:0000256" key="2">
    <source>
        <dbReference type="ARBA" id="ARBA00009771"/>
    </source>
</evidence>
<dbReference type="InterPro" id="IPR003959">
    <property type="entry name" value="ATPase_AAA_core"/>
</dbReference>
<dbReference type="Pfam" id="PF10431">
    <property type="entry name" value="ClpB_D2-small"/>
    <property type="match status" value="1"/>
</dbReference>
<evidence type="ECO:0000256" key="3">
    <source>
        <dbReference type="ARBA" id="ARBA00022490"/>
    </source>
</evidence>
<dbReference type="Gene3D" id="3.40.50.300">
    <property type="entry name" value="P-loop containing nucleotide triphosphate hydrolases"/>
    <property type="match status" value="2"/>
</dbReference>
<dbReference type="AlphaFoldDB" id="A0A3B0CTX1"/>
<feature type="binding site" evidence="8">
    <location>
        <position position="277"/>
    </location>
    <ligand>
        <name>ATP</name>
        <dbReference type="ChEBI" id="CHEBI:30616"/>
    </ligand>
</feature>
<dbReference type="RefSeq" id="WP_120745235.1">
    <property type="nucleotide sequence ID" value="NZ_RBAH01000001.1"/>
</dbReference>
<feature type="binding site" evidence="8">
    <location>
        <begin position="62"/>
        <end position="67"/>
    </location>
    <ligand>
        <name>ATP</name>
        <dbReference type="ChEBI" id="CHEBI:30616"/>
    </ligand>
</feature>
<feature type="binding site" evidence="8">
    <location>
        <position position="342"/>
    </location>
    <ligand>
        <name>ATP</name>
        <dbReference type="ChEBI" id="CHEBI:30616"/>
    </ligand>
</feature>
<dbReference type="Pfam" id="PF00004">
    <property type="entry name" value="AAA"/>
    <property type="match status" value="1"/>
</dbReference>
<organism evidence="11 12">
    <name type="scientific">Paenibacillus ginsengarvi</name>
    <dbReference type="NCBI Taxonomy" id="400777"/>
    <lineage>
        <taxon>Bacteria</taxon>
        <taxon>Bacillati</taxon>
        <taxon>Bacillota</taxon>
        <taxon>Bacilli</taxon>
        <taxon>Bacillales</taxon>
        <taxon>Paenibacillaceae</taxon>
        <taxon>Paenibacillus</taxon>
    </lineage>
</organism>
<protein>
    <recommendedName>
        <fullName evidence="8">ATP-dependent protease ATPase subunit HslU</fullName>
    </recommendedName>
    <alternativeName>
        <fullName evidence="8">Unfoldase HslU</fullName>
    </alternativeName>
</protein>
<comment type="similarity">
    <text evidence="2 8">Belongs to the ClpX chaperone family. HslU subfamily.</text>
</comment>
<keyword evidence="11" id="KW-0378">Hydrolase</keyword>
<evidence type="ECO:0000256" key="4">
    <source>
        <dbReference type="ARBA" id="ARBA00022741"/>
    </source>
</evidence>
<evidence type="ECO:0000256" key="8">
    <source>
        <dbReference type="HAMAP-Rule" id="MF_00249"/>
    </source>
</evidence>
<dbReference type="FunFam" id="3.40.50.300:FF:000213">
    <property type="entry name" value="ATP-dependent protease ATPase subunit HslU"/>
    <property type="match status" value="1"/>
</dbReference>
<dbReference type="GO" id="GO:0016887">
    <property type="term" value="F:ATP hydrolysis activity"/>
    <property type="evidence" value="ECO:0007669"/>
    <property type="project" value="InterPro"/>
</dbReference>
<dbReference type="InterPro" id="IPR027417">
    <property type="entry name" value="P-loop_NTPase"/>
</dbReference>
<name>A0A3B0CTX1_9BACL</name>
<evidence type="ECO:0000256" key="1">
    <source>
        <dbReference type="ARBA" id="ARBA00004496"/>
    </source>
</evidence>
<dbReference type="SMART" id="SM01086">
    <property type="entry name" value="ClpB_D2-small"/>
    <property type="match status" value="1"/>
</dbReference>
<evidence type="ECO:0000256" key="5">
    <source>
        <dbReference type="ARBA" id="ARBA00022840"/>
    </source>
</evidence>
<evidence type="ECO:0000259" key="10">
    <source>
        <dbReference type="SMART" id="SM01086"/>
    </source>
</evidence>
<dbReference type="EMBL" id="RBAH01000001">
    <property type="protein sequence ID" value="RKN86529.1"/>
    <property type="molecule type" value="Genomic_DNA"/>
</dbReference>
<comment type="function">
    <text evidence="8">ATPase subunit of a proteasome-like degradation complex; this subunit has chaperone activity. The binding of ATP and its subsequent hydrolysis by HslU are essential for unfolding of protein substrates subsequently hydrolyzed by HslV. HslU recognizes the N-terminal part of its protein substrates and unfolds these before they are guided to HslV for hydrolysis.</text>
</comment>
<keyword evidence="12" id="KW-1185">Reference proteome</keyword>
<comment type="subunit">
    <text evidence="8">A double ring-shaped homohexamer of HslV is capped on each side by a ring-shaped HslU homohexamer. The assembly of the HslU/HslV complex is dependent on binding of ATP.</text>
</comment>
<dbReference type="SUPFAM" id="SSF52540">
    <property type="entry name" value="P-loop containing nucleoside triphosphate hydrolases"/>
    <property type="match status" value="1"/>
</dbReference>
<dbReference type="NCBIfam" id="TIGR00390">
    <property type="entry name" value="hslU"/>
    <property type="match status" value="1"/>
</dbReference>
<feature type="domain" description="Clp ATPase C-terminal" evidence="10">
    <location>
        <begin position="356"/>
        <end position="450"/>
    </location>
</feature>
<evidence type="ECO:0000313" key="11">
    <source>
        <dbReference type="EMBL" id="RKN86529.1"/>
    </source>
</evidence>
<evidence type="ECO:0000256" key="6">
    <source>
        <dbReference type="ARBA" id="ARBA00023186"/>
    </source>
</evidence>
<dbReference type="GO" id="GO:0008233">
    <property type="term" value="F:peptidase activity"/>
    <property type="evidence" value="ECO:0007669"/>
    <property type="project" value="UniProtKB-KW"/>
</dbReference>
<proteinExistence type="inferred from homology"/>
<gene>
    <name evidence="8 11" type="primary">hslU</name>
    <name evidence="11" type="ORF">D7M11_00730</name>
</gene>
<dbReference type="Proteomes" id="UP000282311">
    <property type="component" value="Unassembled WGS sequence"/>
</dbReference>
<dbReference type="SMART" id="SM00382">
    <property type="entry name" value="AAA"/>
    <property type="match status" value="1"/>
</dbReference>
<dbReference type="OrthoDB" id="9804062at2"/>
<keyword evidence="11" id="KW-0645">Protease</keyword>
<accession>A0A3B0CTX1</accession>
<dbReference type="GO" id="GO:0043335">
    <property type="term" value="P:protein unfolding"/>
    <property type="evidence" value="ECO:0007669"/>
    <property type="project" value="UniProtKB-UniRule"/>
</dbReference>
<evidence type="ECO:0000259" key="9">
    <source>
        <dbReference type="SMART" id="SM00382"/>
    </source>
</evidence>
<dbReference type="CDD" id="cd19498">
    <property type="entry name" value="RecA-like_HslU"/>
    <property type="match status" value="1"/>
</dbReference>
<dbReference type="Pfam" id="PF07724">
    <property type="entry name" value="AAA_2"/>
    <property type="match status" value="1"/>
</dbReference>
<feature type="binding site" evidence="8">
    <location>
        <position position="414"/>
    </location>
    <ligand>
        <name>ATP</name>
        <dbReference type="ChEBI" id="CHEBI:30616"/>
    </ligand>
</feature>
<evidence type="ECO:0000256" key="7">
    <source>
        <dbReference type="ARBA" id="ARBA00065893"/>
    </source>
</evidence>
<dbReference type="InterPro" id="IPR019489">
    <property type="entry name" value="Clp_ATPase_C"/>
</dbReference>